<dbReference type="EMBL" id="BLXT01003538">
    <property type="protein sequence ID" value="GFO01677.1"/>
    <property type="molecule type" value="Genomic_DNA"/>
</dbReference>
<keyword evidence="3" id="KW-1185">Reference proteome</keyword>
<feature type="compositionally biased region" description="Acidic residues" evidence="1">
    <location>
        <begin position="20"/>
        <end position="76"/>
    </location>
</feature>
<evidence type="ECO:0000256" key="1">
    <source>
        <dbReference type="SAM" id="MobiDB-lite"/>
    </source>
</evidence>
<reference evidence="2 3" key="1">
    <citation type="journal article" date="2021" name="Elife">
        <title>Chloroplast acquisition without the gene transfer in kleptoplastic sea slugs, Plakobranchus ocellatus.</title>
        <authorList>
            <person name="Maeda T."/>
            <person name="Takahashi S."/>
            <person name="Yoshida T."/>
            <person name="Shimamura S."/>
            <person name="Takaki Y."/>
            <person name="Nagai Y."/>
            <person name="Toyoda A."/>
            <person name="Suzuki Y."/>
            <person name="Arimoto A."/>
            <person name="Ishii H."/>
            <person name="Satoh N."/>
            <person name="Nishiyama T."/>
            <person name="Hasebe M."/>
            <person name="Maruyama T."/>
            <person name="Minagawa J."/>
            <person name="Obokata J."/>
            <person name="Shigenobu S."/>
        </authorList>
    </citation>
    <scope>NUCLEOTIDE SEQUENCE [LARGE SCALE GENOMIC DNA]</scope>
</reference>
<evidence type="ECO:0000313" key="2">
    <source>
        <dbReference type="EMBL" id="GFO01677.1"/>
    </source>
</evidence>
<evidence type="ECO:0000313" key="3">
    <source>
        <dbReference type="Proteomes" id="UP000735302"/>
    </source>
</evidence>
<name>A0AAV4A496_9GAST</name>
<dbReference type="AlphaFoldDB" id="A0AAV4A496"/>
<gene>
    <name evidence="2" type="ORF">PoB_002818200</name>
</gene>
<protein>
    <submittedName>
        <fullName evidence="2">Uncharacterized protein</fullName>
    </submittedName>
</protein>
<organism evidence="2 3">
    <name type="scientific">Plakobranchus ocellatus</name>
    <dbReference type="NCBI Taxonomy" id="259542"/>
    <lineage>
        <taxon>Eukaryota</taxon>
        <taxon>Metazoa</taxon>
        <taxon>Spiralia</taxon>
        <taxon>Lophotrochozoa</taxon>
        <taxon>Mollusca</taxon>
        <taxon>Gastropoda</taxon>
        <taxon>Heterobranchia</taxon>
        <taxon>Euthyneura</taxon>
        <taxon>Panpulmonata</taxon>
        <taxon>Sacoglossa</taxon>
        <taxon>Placobranchoidea</taxon>
        <taxon>Plakobranchidae</taxon>
        <taxon>Plakobranchus</taxon>
    </lineage>
</organism>
<comment type="caution">
    <text evidence="2">The sequence shown here is derived from an EMBL/GenBank/DDBJ whole genome shotgun (WGS) entry which is preliminary data.</text>
</comment>
<dbReference type="Proteomes" id="UP000735302">
    <property type="component" value="Unassembled WGS sequence"/>
</dbReference>
<proteinExistence type="predicted"/>
<accession>A0AAV4A496</accession>
<feature type="region of interest" description="Disordered" evidence="1">
    <location>
        <begin position="104"/>
        <end position="124"/>
    </location>
</feature>
<feature type="region of interest" description="Disordered" evidence="1">
    <location>
        <begin position="1"/>
        <end position="76"/>
    </location>
</feature>
<sequence length="124" mass="14022">MPAFIRSKGKVVGENKDNDNDNDDDEEKDDDVDDDDDDDDDDDGEDYNNDDDVVDDDDDDDNDDGNDDNDVDDDDAVMMTINDVNAVELYSRFSLQAIAEQPLPLLHQRSAQSRKNLCWKGETN</sequence>